<comment type="caution">
    <text evidence="2">The sequence shown here is derived from an EMBL/GenBank/DDBJ whole genome shotgun (WGS) entry which is preliminary data.</text>
</comment>
<evidence type="ECO:0000256" key="1">
    <source>
        <dbReference type="SAM" id="MobiDB-lite"/>
    </source>
</evidence>
<dbReference type="SUPFAM" id="SSF53335">
    <property type="entry name" value="S-adenosyl-L-methionine-dependent methyltransferases"/>
    <property type="match status" value="1"/>
</dbReference>
<organism evidence="2 3">
    <name type="scientific">Candolleomyces eurysporus</name>
    <dbReference type="NCBI Taxonomy" id="2828524"/>
    <lineage>
        <taxon>Eukaryota</taxon>
        <taxon>Fungi</taxon>
        <taxon>Dikarya</taxon>
        <taxon>Basidiomycota</taxon>
        <taxon>Agaricomycotina</taxon>
        <taxon>Agaricomycetes</taxon>
        <taxon>Agaricomycetidae</taxon>
        <taxon>Agaricales</taxon>
        <taxon>Agaricineae</taxon>
        <taxon>Psathyrellaceae</taxon>
        <taxon>Candolleomyces</taxon>
    </lineage>
</organism>
<evidence type="ECO:0008006" key="4">
    <source>
        <dbReference type="Google" id="ProtNLM"/>
    </source>
</evidence>
<sequence length="170" mass="18974">MGSNHPYDNAQTSPLTPKSSFASPTPPQGDTAPGPPSAGPSKSEMRSKQQNPHFSTADRTILEELKRNIHARAAQFVQKGVGVHLTDGTVSLGKRHHPYHRKEVPYPRSYDREVIDLDVWETLFCQDICESLTWHVFEEPPVKVLDLGCGTGTWILNCARAWRETQFVGP</sequence>
<evidence type="ECO:0000313" key="3">
    <source>
        <dbReference type="Proteomes" id="UP001140091"/>
    </source>
</evidence>
<name>A0A9W8J7B7_9AGAR</name>
<proteinExistence type="predicted"/>
<dbReference type="AlphaFoldDB" id="A0A9W8J7B7"/>
<feature type="non-terminal residue" evidence="2">
    <location>
        <position position="1"/>
    </location>
</feature>
<dbReference type="Proteomes" id="UP001140091">
    <property type="component" value="Unassembled WGS sequence"/>
</dbReference>
<accession>A0A9W8J7B7</accession>
<dbReference type="EMBL" id="JANBPK010000859">
    <property type="protein sequence ID" value="KAJ2929761.1"/>
    <property type="molecule type" value="Genomic_DNA"/>
</dbReference>
<evidence type="ECO:0000313" key="2">
    <source>
        <dbReference type="EMBL" id="KAJ2929761.1"/>
    </source>
</evidence>
<protein>
    <recommendedName>
        <fullName evidence="4">Methyltransferase domain-containing protein</fullName>
    </recommendedName>
</protein>
<feature type="region of interest" description="Disordered" evidence="1">
    <location>
        <begin position="1"/>
        <end position="55"/>
    </location>
</feature>
<gene>
    <name evidence="2" type="ORF">H1R20_g7326</name>
</gene>
<dbReference type="OrthoDB" id="2013972at2759"/>
<keyword evidence="3" id="KW-1185">Reference proteome</keyword>
<feature type="compositionally biased region" description="Polar residues" evidence="1">
    <location>
        <begin position="9"/>
        <end position="23"/>
    </location>
</feature>
<dbReference type="InterPro" id="IPR029063">
    <property type="entry name" value="SAM-dependent_MTases_sf"/>
</dbReference>
<dbReference type="Gene3D" id="3.40.50.150">
    <property type="entry name" value="Vaccinia Virus protein VP39"/>
    <property type="match status" value="1"/>
</dbReference>
<reference evidence="2" key="1">
    <citation type="submission" date="2022-06" db="EMBL/GenBank/DDBJ databases">
        <title>Genome Sequence of Candolleomyces eurysporus.</title>
        <authorList>
            <person name="Buettner E."/>
        </authorList>
    </citation>
    <scope>NUCLEOTIDE SEQUENCE</scope>
    <source>
        <strain evidence="2">VTCC 930004</strain>
    </source>
</reference>